<dbReference type="Gene3D" id="1.20.1070.10">
    <property type="entry name" value="Rhodopsin 7-helix transmembrane proteins"/>
    <property type="match status" value="1"/>
</dbReference>
<feature type="region of interest" description="Disordered" evidence="9">
    <location>
        <begin position="225"/>
        <end position="246"/>
    </location>
</feature>
<feature type="transmembrane region" description="Helical" evidence="10">
    <location>
        <begin position="100"/>
        <end position="120"/>
    </location>
</feature>
<keyword evidence="3 10" id="KW-1133">Transmembrane helix</keyword>
<evidence type="ECO:0000256" key="1">
    <source>
        <dbReference type="ARBA" id="ARBA00004141"/>
    </source>
</evidence>
<feature type="transmembrane region" description="Helical" evidence="10">
    <location>
        <begin position="27"/>
        <end position="51"/>
    </location>
</feature>
<dbReference type="GO" id="GO:0016020">
    <property type="term" value="C:membrane"/>
    <property type="evidence" value="ECO:0007669"/>
    <property type="project" value="UniProtKB-SubCell"/>
</dbReference>
<feature type="compositionally biased region" description="Polar residues" evidence="9">
    <location>
        <begin position="337"/>
        <end position="352"/>
    </location>
</feature>
<feature type="transmembrane region" description="Helical" evidence="10">
    <location>
        <begin position="63"/>
        <end position="88"/>
    </location>
</feature>
<feature type="transmembrane region" description="Helical" evidence="10">
    <location>
        <begin position="141"/>
        <end position="162"/>
    </location>
</feature>
<feature type="transmembrane region" description="Helical" evidence="10">
    <location>
        <begin position="251"/>
        <end position="269"/>
    </location>
</feature>
<comment type="similarity">
    <text evidence="8">Belongs to the G-protein coupled receptor 1 family.</text>
</comment>
<evidence type="ECO:0000256" key="9">
    <source>
        <dbReference type="SAM" id="MobiDB-lite"/>
    </source>
</evidence>
<dbReference type="Pfam" id="PF00001">
    <property type="entry name" value="7tm_1"/>
    <property type="match status" value="1"/>
</dbReference>
<feature type="non-terminal residue" evidence="12">
    <location>
        <position position="1"/>
    </location>
</feature>
<evidence type="ECO:0000256" key="8">
    <source>
        <dbReference type="RuleBase" id="RU000688"/>
    </source>
</evidence>
<dbReference type="SUPFAM" id="SSF81321">
    <property type="entry name" value="Family A G protein-coupled receptor-like"/>
    <property type="match status" value="1"/>
</dbReference>
<evidence type="ECO:0000256" key="2">
    <source>
        <dbReference type="ARBA" id="ARBA00022692"/>
    </source>
</evidence>
<keyword evidence="13" id="KW-1185">Reference proteome</keyword>
<keyword evidence="6 8" id="KW-0675">Receptor</keyword>
<dbReference type="PANTHER" id="PTHR45695:SF9">
    <property type="entry name" value="LEUCOKININ RECEPTOR"/>
    <property type="match status" value="1"/>
</dbReference>
<evidence type="ECO:0000256" key="10">
    <source>
        <dbReference type="SAM" id="Phobius"/>
    </source>
</evidence>
<comment type="subcellular location">
    <subcellularLocation>
        <location evidence="1">Membrane</location>
        <topology evidence="1">Multi-pass membrane protein</topology>
    </subcellularLocation>
</comment>
<feature type="region of interest" description="Disordered" evidence="9">
    <location>
        <begin position="306"/>
        <end position="352"/>
    </location>
</feature>
<evidence type="ECO:0000259" key="11">
    <source>
        <dbReference type="PROSITE" id="PS50262"/>
    </source>
</evidence>
<evidence type="ECO:0000313" key="12">
    <source>
        <dbReference type="EMBL" id="KAK7498869.1"/>
    </source>
</evidence>
<protein>
    <recommendedName>
        <fullName evidence="11">G-protein coupled receptors family 1 profile domain-containing protein</fullName>
    </recommendedName>
</protein>
<dbReference type="InterPro" id="IPR000276">
    <property type="entry name" value="GPCR_Rhodpsn"/>
</dbReference>
<reference evidence="12 13" key="1">
    <citation type="journal article" date="2023" name="Sci. Data">
        <title>Genome assembly of the Korean intertidal mud-creeper Batillaria attramentaria.</title>
        <authorList>
            <person name="Patra A.K."/>
            <person name="Ho P.T."/>
            <person name="Jun S."/>
            <person name="Lee S.J."/>
            <person name="Kim Y."/>
            <person name="Won Y.J."/>
        </authorList>
    </citation>
    <scope>NUCLEOTIDE SEQUENCE [LARGE SCALE GENOMIC DNA]</scope>
    <source>
        <strain evidence="12">Wonlab-2016</strain>
    </source>
</reference>
<feature type="compositionally biased region" description="Polar residues" evidence="9">
    <location>
        <begin position="317"/>
        <end position="329"/>
    </location>
</feature>
<feature type="compositionally biased region" description="Low complexity" evidence="9">
    <location>
        <begin position="306"/>
        <end position="316"/>
    </location>
</feature>
<dbReference type="GO" id="GO:0004930">
    <property type="term" value="F:G protein-coupled receptor activity"/>
    <property type="evidence" value="ECO:0007669"/>
    <property type="project" value="UniProtKB-KW"/>
</dbReference>
<evidence type="ECO:0000256" key="7">
    <source>
        <dbReference type="ARBA" id="ARBA00023224"/>
    </source>
</evidence>
<dbReference type="InterPro" id="IPR017452">
    <property type="entry name" value="GPCR_Rhodpsn_7TM"/>
</dbReference>
<dbReference type="PROSITE" id="PS50262">
    <property type="entry name" value="G_PROTEIN_RECEP_F1_2"/>
    <property type="match status" value="1"/>
</dbReference>
<dbReference type="EMBL" id="JACVVK020000048">
    <property type="protein sequence ID" value="KAK7498869.1"/>
    <property type="molecule type" value="Genomic_DNA"/>
</dbReference>
<evidence type="ECO:0000256" key="3">
    <source>
        <dbReference type="ARBA" id="ARBA00022989"/>
    </source>
</evidence>
<feature type="domain" description="G-protein coupled receptors family 1 profile" evidence="11">
    <location>
        <begin position="41"/>
        <end position="272"/>
    </location>
</feature>
<dbReference type="PROSITE" id="PS00237">
    <property type="entry name" value="G_PROTEIN_RECEP_F1_1"/>
    <property type="match status" value="1"/>
</dbReference>
<keyword evidence="2 8" id="KW-0812">Transmembrane</keyword>
<proteinExistence type="inferred from homology"/>
<sequence>LKPYPTFSWQRAVSELSQESFRNRLPVVIYLLTLIAVGFFGNVLVILVYVFRFQPSATRSFVLGMAVCDLLTSVVGLPLQLVTIRYAYDTQSLWLCRGMFAAATLPTQSSGVILNVVAVDRYRRICTPHNRQISHMEAWKLVAASVIITSITFSCFIPLYGIHTKEVPGVTVSMCWLHDAYKDTIYPKLYNYVVFVVFYVGLSVMLVAYTFVGVRLWQQNQKRKVKPGVPRASPHPRRKSTRTRAASRTNLIMATLTVCYVINWLPHLIVRLPHHTEPELRVPQNTAKLAPPTAVPLGLLLSASSTSATVRRPTPTMEQKSGPVSSSDDYNLGPTFATPNSESDTTLSDACT</sequence>
<accession>A0ABD0LGZ8</accession>
<evidence type="ECO:0000256" key="6">
    <source>
        <dbReference type="ARBA" id="ARBA00023170"/>
    </source>
</evidence>
<dbReference type="AlphaFoldDB" id="A0ABD0LGZ8"/>
<comment type="caution">
    <text evidence="12">The sequence shown here is derived from an EMBL/GenBank/DDBJ whole genome shotgun (WGS) entry which is preliminary data.</text>
</comment>
<keyword evidence="5 10" id="KW-0472">Membrane</keyword>
<dbReference type="PANTHER" id="PTHR45695">
    <property type="entry name" value="LEUCOKININ RECEPTOR-RELATED"/>
    <property type="match status" value="1"/>
</dbReference>
<feature type="transmembrane region" description="Helical" evidence="10">
    <location>
        <begin position="189"/>
        <end position="214"/>
    </location>
</feature>
<keyword evidence="7 8" id="KW-0807">Transducer</keyword>
<dbReference type="PRINTS" id="PR00237">
    <property type="entry name" value="GPCRRHODOPSN"/>
</dbReference>
<dbReference type="CDD" id="cd00637">
    <property type="entry name" value="7tm_classA_rhodopsin-like"/>
    <property type="match status" value="1"/>
</dbReference>
<evidence type="ECO:0000256" key="4">
    <source>
        <dbReference type="ARBA" id="ARBA00023040"/>
    </source>
</evidence>
<name>A0ABD0LGZ8_9CAEN</name>
<evidence type="ECO:0000313" key="13">
    <source>
        <dbReference type="Proteomes" id="UP001519460"/>
    </source>
</evidence>
<keyword evidence="4 8" id="KW-0297">G-protein coupled receptor</keyword>
<gene>
    <name evidence="12" type="ORF">BaRGS_00009961</name>
</gene>
<dbReference type="Proteomes" id="UP001519460">
    <property type="component" value="Unassembled WGS sequence"/>
</dbReference>
<evidence type="ECO:0000256" key="5">
    <source>
        <dbReference type="ARBA" id="ARBA00023136"/>
    </source>
</evidence>
<organism evidence="12 13">
    <name type="scientific">Batillaria attramentaria</name>
    <dbReference type="NCBI Taxonomy" id="370345"/>
    <lineage>
        <taxon>Eukaryota</taxon>
        <taxon>Metazoa</taxon>
        <taxon>Spiralia</taxon>
        <taxon>Lophotrochozoa</taxon>
        <taxon>Mollusca</taxon>
        <taxon>Gastropoda</taxon>
        <taxon>Caenogastropoda</taxon>
        <taxon>Sorbeoconcha</taxon>
        <taxon>Cerithioidea</taxon>
        <taxon>Batillariidae</taxon>
        <taxon>Batillaria</taxon>
    </lineage>
</organism>